<dbReference type="PANTHER" id="PTHR36945:SF1">
    <property type="entry name" value="ZINC FINGER PROTEIN C02F5.12-RELATED"/>
    <property type="match status" value="1"/>
</dbReference>
<feature type="compositionally biased region" description="Polar residues" evidence="1">
    <location>
        <begin position="473"/>
        <end position="490"/>
    </location>
</feature>
<evidence type="ECO:0000256" key="1">
    <source>
        <dbReference type="SAM" id="MobiDB-lite"/>
    </source>
</evidence>
<evidence type="ECO:0000313" key="2">
    <source>
        <dbReference type="EMBL" id="KAK5986980.1"/>
    </source>
</evidence>
<name>A0AAN8G9U4_TRICO</name>
<dbReference type="InterPro" id="IPR053360">
    <property type="entry name" value="Zinc_finger_domain"/>
</dbReference>
<dbReference type="AlphaFoldDB" id="A0AAN8G9U4"/>
<accession>A0AAN8G9U4</accession>
<gene>
    <name evidence="2" type="ORF">GCK32_004681</name>
</gene>
<feature type="region of interest" description="Disordered" evidence="1">
    <location>
        <begin position="473"/>
        <end position="520"/>
    </location>
</feature>
<dbReference type="PANTHER" id="PTHR36945">
    <property type="entry name" value="HIGH INCIDENCE OF MALES (INCREASED X CHROMOSOME LOSS)-RELATED-RELATED"/>
    <property type="match status" value="1"/>
</dbReference>
<sequence length="656" mass="71992">MCSCIMSRYLHTTAHPAVTMKGRTLSPVSIWRSSYVQINIYGTSLRELREEGVDIKHMLQHIGYRSLVMDVPILSSDSQSYGIQPVNRRIKSFGGFNSHFHTLKFEENCAIDEVTLNDMSAVSATPIDSFASCSGDVRKGPLTSTPVGAKLGGCFEDFIMSSPCGASQKVARLSTEIPVETSLAKNDDRASTEETYGAVDDVLFQDCLHSDEFDVDLANDSRTTSQRNPPARLSGANDVASAAVRSAVGNGFDKAAYVVSTEACAKSSVMSSCSVENIVITKSSFITPPVADIGETDNSEDTVVADLLSDPLPSKIRQGIEVEIEDEAADLNTAVLYCGFAEENDTRCPYSEANRHLDDRRQDTLREVPNGAVINEKKFDYGSMDCPSENEGSGNNMEEMAIGEIINGETMKEMSSCSLRTSTEATPAQKAEAIVSSVPPSTDTADKQFSTLNDVDGIAAQLEEASISYESTSAWNKIDASSSSTKSTEPNALHNRSGRKRARCSSNNLNPGESKFEQEERCSDEIPEMPEAEDAKLVAEKNTKIFHCHMPGCGKKLLWRSRYGKNRLVDHVRTHWKTAVKLCKICDYKAPSPRQVYHHHKVNHGSVPYMGATSLETTEDMEELLRLWKQCFPGHSVRIKWIPPTFAYFPSAVTGI</sequence>
<keyword evidence="3" id="KW-1185">Reference proteome</keyword>
<dbReference type="EMBL" id="WIXE01000021">
    <property type="protein sequence ID" value="KAK5986980.1"/>
    <property type="molecule type" value="Genomic_DNA"/>
</dbReference>
<protein>
    <submittedName>
        <fullName evidence="2">Uncharacterized protein</fullName>
    </submittedName>
</protein>
<proteinExistence type="predicted"/>
<comment type="caution">
    <text evidence="2">The sequence shown here is derived from an EMBL/GenBank/DDBJ whole genome shotgun (WGS) entry which is preliminary data.</text>
</comment>
<organism evidence="2 3">
    <name type="scientific">Trichostrongylus colubriformis</name>
    <name type="common">Black scour worm</name>
    <dbReference type="NCBI Taxonomy" id="6319"/>
    <lineage>
        <taxon>Eukaryota</taxon>
        <taxon>Metazoa</taxon>
        <taxon>Ecdysozoa</taxon>
        <taxon>Nematoda</taxon>
        <taxon>Chromadorea</taxon>
        <taxon>Rhabditida</taxon>
        <taxon>Rhabditina</taxon>
        <taxon>Rhabditomorpha</taxon>
        <taxon>Strongyloidea</taxon>
        <taxon>Trichostrongylidae</taxon>
        <taxon>Trichostrongylus</taxon>
    </lineage>
</organism>
<reference evidence="2 3" key="1">
    <citation type="submission" date="2019-10" db="EMBL/GenBank/DDBJ databases">
        <title>Assembly and Annotation for the nematode Trichostrongylus colubriformis.</title>
        <authorList>
            <person name="Martin J."/>
        </authorList>
    </citation>
    <scope>NUCLEOTIDE SEQUENCE [LARGE SCALE GENOMIC DNA]</scope>
    <source>
        <strain evidence="2">G859</strain>
        <tissue evidence="2">Whole worm</tissue>
    </source>
</reference>
<dbReference type="Proteomes" id="UP001331761">
    <property type="component" value="Unassembled WGS sequence"/>
</dbReference>
<evidence type="ECO:0000313" key="3">
    <source>
        <dbReference type="Proteomes" id="UP001331761"/>
    </source>
</evidence>